<name>A0A0E3S639_9EURY</name>
<dbReference type="InterPro" id="IPR045235">
    <property type="entry name" value="PuuE_HpPgdA-like"/>
</dbReference>
<accession>A0A0E3S639</accession>
<dbReference type="CDD" id="cd10941">
    <property type="entry name" value="CE4_PuuE_HpPgdA_like_2"/>
    <property type="match status" value="1"/>
</dbReference>
<dbReference type="Pfam" id="PF01522">
    <property type="entry name" value="Polysacc_deac_1"/>
    <property type="match status" value="1"/>
</dbReference>
<gene>
    <name evidence="2" type="ORF">MSLAZ_2655</name>
</gene>
<dbReference type="RefSeq" id="WP_048127804.1">
    <property type="nucleotide sequence ID" value="NZ_CP009515.1"/>
</dbReference>
<sequence length="252" mass="28984">MKNITITVDVEEDCPPMLTSTRGMEEGMPKLLQLFKKEGIKATFFVTGMMAERYPDLICQIPEEGHELGCHGYTHARFDRMGKEEAKNDLKRAVNVLKHFEKRIVSFRAPNLQFPESYLELLDEEGFRYDSSLAAYKPPFSRKTGVEGKIIRIPVTITSSFLRLPQGLFLPLLRQAKAPVLFVHPWEFVDMSGLPIRLDCRFNTGEKALKNLETLIRTFKIENYHFLTLKERATIEKKNETGPEDKETKNGN</sequence>
<dbReference type="PROSITE" id="PS51677">
    <property type="entry name" value="NODB"/>
    <property type="match status" value="1"/>
</dbReference>
<dbReference type="Gene3D" id="3.20.20.370">
    <property type="entry name" value="Glycoside hydrolase/deacetylase"/>
    <property type="match status" value="1"/>
</dbReference>
<dbReference type="AlphaFoldDB" id="A0A0E3S639"/>
<dbReference type="PANTHER" id="PTHR47561:SF1">
    <property type="entry name" value="POLYSACCHARIDE DEACETYLASE FAMILY PROTEIN (AFU_ORTHOLOGUE AFUA_6G05030)"/>
    <property type="match status" value="1"/>
</dbReference>
<proteinExistence type="predicted"/>
<dbReference type="GeneID" id="24807505"/>
<dbReference type="InterPro" id="IPR002509">
    <property type="entry name" value="NODB_dom"/>
</dbReference>
<dbReference type="GO" id="GO:0016810">
    <property type="term" value="F:hydrolase activity, acting on carbon-nitrogen (but not peptide) bonds"/>
    <property type="evidence" value="ECO:0007669"/>
    <property type="project" value="InterPro"/>
</dbReference>
<dbReference type="STRING" id="1434111.MSLAZ_2655"/>
<feature type="domain" description="NodB homology" evidence="1">
    <location>
        <begin position="2"/>
        <end position="227"/>
    </location>
</feature>
<keyword evidence="3" id="KW-1185">Reference proteome</keyword>
<dbReference type="KEGG" id="mls:MSLAZ_2655"/>
<dbReference type="Proteomes" id="UP000033072">
    <property type="component" value="Chromosome"/>
</dbReference>
<dbReference type="PANTHER" id="PTHR47561">
    <property type="entry name" value="POLYSACCHARIDE DEACETYLASE FAMILY PROTEIN (AFU_ORTHOLOGUE AFUA_6G05030)"/>
    <property type="match status" value="1"/>
</dbReference>
<evidence type="ECO:0000313" key="3">
    <source>
        <dbReference type="Proteomes" id="UP000033072"/>
    </source>
</evidence>
<dbReference type="HOGENOM" id="CLU_1141286_0_0_2"/>
<organism evidence="2 3">
    <name type="scientific">Methanosarcina lacustris Z-7289</name>
    <dbReference type="NCBI Taxonomy" id="1434111"/>
    <lineage>
        <taxon>Archaea</taxon>
        <taxon>Methanobacteriati</taxon>
        <taxon>Methanobacteriota</taxon>
        <taxon>Stenosarchaea group</taxon>
        <taxon>Methanomicrobia</taxon>
        <taxon>Methanosarcinales</taxon>
        <taxon>Methanosarcinaceae</taxon>
        <taxon>Methanosarcina</taxon>
    </lineage>
</organism>
<evidence type="ECO:0000313" key="2">
    <source>
        <dbReference type="EMBL" id="AKB75916.1"/>
    </source>
</evidence>
<dbReference type="GO" id="GO:0005975">
    <property type="term" value="P:carbohydrate metabolic process"/>
    <property type="evidence" value="ECO:0007669"/>
    <property type="project" value="InterPro"/>
</dbReference>
<evidence type="ECO:0000259" key="1">
    <source>
        <dbReference type="PROSITE" id="PS51677"/>
    </source>
</evidence>
<reference evidence="2 3" key="1">
    <citation type="submission" date="2014-07" db="EMBL/GenBank/DDBJ databases">
        <title>Methanogenic archaea and the global carbon cycle.</title>
        <authorList>
            <person name="Henriksen J.R."/>
            <person name="Luke J."/>
            <person name="Reinhart S."/>
            <person name="Benedict M.N."/>
            <person name="Youngblut N.D."/>
            <person name="Metcalf M.E."/>
            <person name="Whitaker R.J."/>
            <person name="Metcalf W.W."/>
        </authorList>
    </citation>
    <scope>NUCLEOTIDE SEQUENCE [LARGE SCALE GENOMIC DNA]</scope>
    <source>
        <strain evidence="2 3">Z-7289</strain>
    </source>
</reference>
<dbReference type="SUPFAM" id="SSF88713">
    <property type="entry name" value="Glycoside hydrolase/deacetylase"/>
    <property type="match status" value="1"/>
</dbReference>
<dbReference type="InterPro" id="IPR011330">
    <property type="entry name" value="Glyco_hydro/deAcase_b/a-brl"/>
</dbReference>
<protein>
    <submittedName>
        <fullName evidence="2">Polysaccharide deacetylase</fullName>
    </submittedName>
</protein>
<dbReference type="EMBL" id="CP009515">
    <property type="protein sequence ID" value="AKB75916.1"/>
    <property type="molecule type" value="Genomic_DNA"/>
</dbReference>
<dbReference type="PATRIC" id="fig|1434111.4.peg.3518"/>